<reference evidence="4" key="3">
    <citation type="submission" date="2025-08" db="UniProtKB">
        <authorList>
            <consortium name="RefSeq"/>
        </authorList>
    </citation>
    <scope>IDENTIFICATION</scope>
    <source>
        <strain evidence="4">CBS 342.82</strain>
    </source>
</reference>
<dbReference type="GO" id="GO:0034198">
    <property type="term" value="P:cellular response to amino acid starvation"/>
    <property type="evidence" value="ECO:0007669"/>
    <property type="project" value="TreeGrafter"/>
</dbReference>
<comment type="similarity">
    <text evidence="1">Belongs to the NPR3 family.</text>
</comment>
<evidence type="ECO:0000313" key="3">
    <source>
        <dbReference type="Proteomes" id="UP000504637"/>
    </source>
</evidence>
<feature type="region of interest" description="Disordered" evidence="2">
    <location>
        <begin position="31"/>
        <end position="67"/>
    </location>
</feature>
<keyword evidence="3" id="KW-1185">Reference proteome</keyword>
<proteinExistence type="inferred from homology"/>
<feature type="compositionally biased region" description="Low complexity" evidence="2">
    <location>
        <begin position="542"/>
        <end position="559"/>
    </location>
</feature>
<keyword evidence="1" id="KW-0732">Signal</keyword>
<dbReference type="GO" id="GO:0051321">
    <property type="term" value="P:meiotic cell cycle"/>
    <property type="evidence" value="ECO:0007669"/>
    <property type="project" value="UniProtKB-UniRule"/>
</dbReference>
<dbReference type="GO" id="GO:0038202">
    <property type="term" value="P:TORC1 signaling"/>
    <property type="evidence" value="ECO:0007669"/>
    <property type="project" value="TreeGrafter"/>
</dbReference>
<dbReference type="PANTHER" id="PTHR13153:SF5">
    <property type="entry name" value="GATOR COMPLEX PROTEIN NPRL3"/>
    <property type="match status" value="1"/>
</dbReference>
<name>A0A6J3MDT9_9PEZI</name>
<dbReference type="GO" id="GO:0010508">
    <property type="term" value="P:positive regulation of autophagy"/>
    <property type="evidence" value="ECO:0007669"/>
    <property type="project" value="TreeGrafter"/>
</dbReference>
<dbReference type="OrthoDB" id="434783at2759"/>
<comment type="subcellular location">
    <subcellularLocation>
        <location evidence="1">Vacuole membrane</location>
        <topology evidence="1">Peripheral membrane protein</topology>
    </subcellularLocation>
</comment>
<sequence length="686" mass="75214">MDQTGPHLGSGLIAILLITRSRPGPRLVFQCPPLVKSKGARPQPVAPDSDEESDEDDVIDEDRASAMTSAAKVAATAAIDGEKSQSTPSALLGHSVETLEKLLSPGRWSDGKKFEISVDGVTFVGHPVYAFEDGRWNKDEHDAGKTPRPGDETEGSKFFKATARGKGRSFHDYSPIPGSLDSYMGPSLGTSMDSTSTTSGVVADQINMFHVVFVLKSSAHLAKDETFAMYNDHARRLSRALHYCQKEYNYVTEQTRRLTALKLKVKSAAATDSDSWARMIETSELAWALQEIYFQTRKGEIASFRLHGMEISLQLKNRFLSDRTNDHADSKELSPFSALLLLVPKQELLAELLHTDSLLLASFIRELKPTKNLLKHAAMLGAPIKDVLYLAHHLIKWRKARLLRMPLHQRNIYAISSTAPLSDLDVHMAEYELRFPGHLPSLPSMLRVLSGKAIHFGQLPPSRDHRIVYMDILAFLVKHGFVKQVLTHGWLRVPLNYEPPSSGDEHEKHDRTRPFPIASLLSPHLRAAPEDDETVSVSSERTALPPTTPASRPATATTAHKSNQRLSTATQFTIPTISGPGEERDAHAATATATASTIILSPSDPSSGETRLISKVKRGLAAGGGGGGDAEKRGELLELMLPHLDGDHCLEEIAAAIGRKRARVEECLAELEGQGLLARVRIMEGE</sequence>
<dbReference type="GO" id="GO:1904262">
    <property type="term" value="P:negative regulation of TORC1 signaling"/>
    <property type="evidence" value="ECO:0007669"/>
    <property type="project" value="TreeGrafter"/>
</dbReference>
<reference evidence="4" key="1">
    <citation type="submission" date="2020-01" db="EMBL/GenBank/DDBJ databases">
        <authorList>
            <consortium name="DOE Joint Genome Institute"/>
            <person name="Haridas S."/>
            <person name="Albert R."/>
            <person name="Binder M."/>
            <person name="Bloem J."/>
            <person name="Labutti K."/>
            <person name="Salamov A."/>
            <person name="Andreopoulos B."/>
            <person name="Baker S.E."/>
            <person name="Barry K."/>
            <person name="Bills G."/>
            <person name="Bluhm B.H."/>
            <person name="Cannon C."/>
            <person name="Castanera R."/>
            <person name="Culley D.E."/>
            <person name="Daum C."/>
            <person name="Ezra D."/>
            <person name="Gonzalez J.B."/>
            <person name="Henrissat B."/>
            <person name="Kuo A."/>
            <person name="Liang C."/>
            <person name="Lipzen A."/>
            <person name="Lutzoni F."/>
            <person name="Magnuson J."/>
            <person name="Mondo S."/>
            <person name="Nolan M."/>
            <person name="Ohm R."/>
            <person name="Pangilinan J."/>
            <person name="Park H.-J."/>
            <person name="Ramirez L."/>
            <person name="Alfaro M."/>
            <person name="Sun H."/>
            <person name="Tritt A."/>
            <person name="Yoshinaga Y."/>
            <person name="Zwiers L.-H."/>
            <person name="Turgeon B.G."/>
            <person name="Goodwin S.B."/>
            <person name="Spatafora J.W."/>
            <person name="Crous P.W."/>
            <person name="Grigoriev I.V."/>
        </authorList>
    </citation>
    <scope>NUCLEOTIDE SEQUENCE</scope>
    <source>
        <strain evidence="4">CBS 342.82</strain>
    </source>
</reference>
<dbReference type="PANTHER" id="PTHR13153">
    <property type="entry name" value="CGTHBA PROTEIN -14 GENE PROTEIN"/>
    <property type="match status" value="1"/>
</dbReference>
<gene>
    <name evidence="4" type="ORF">K489DRAFT_406955</name>
</gene>
<dbReference type="InterPro" id="IPR005365">
    <property type="entry name" value="Npr3"/>
</dbReference>
<accession>A0A6J3MDT9</accession>
<evidence type="ECO:0000313" key="4">
    <source>
        <dbReference type="RefSeq" id="XP_033463211.1"/>
    </source>
</evidence>
<dbReference type="Proteomes" id="UP000504637">
    <property type="component" value="Unplaced"/>
</dbReference>
<reference evidence="4" key="2">
    <citation type="submission" date="2020-04" db="EMBL/GenBank/DDBJ databases">
        <authorList>
            <consortium name="NCBI Genome Project"/>
        </authorList>
    </citation>
    <scope>NUCLEOTIDE SEQUENCE</scope>
    <source>
        <strain evidence="4">CBS 342.82</strain>
    </source>
</reference>
<protein>
    <recommendedName>
        <fullName evidence="1">Nitrogen permease regulator 3</fullName>
    </recommendedName>
    <alternativeName>
        <fullName evidence="1">Required for meiotic nuclear division protein 11</fullName>
    </alternativeName>
</protein>
<dbReference type="Pfam" id="PF03666">
    <property type="entry name" value="NPR3"/>
    <property type="match status" value="1"/>
</dbReference>
<comment type="function">
    <text evidence="1">Mediates inactivation of the TORC1 complex in response to amino acid starvation. Required for meiotic nuclear division.</text>
</comment>
<dbReference type="GeneID" id="54365112"/>
<feature type="region of interest" description="Disordered" evidence="2">
    <location>
        <begin position="527"/>
        <end position="566"/>
    </location>
</feature>
<dbReference type="GO" id="GO:0005774">
    <property type="term" value="C:vacuolar membrane"/>
    <property type="evidence" value="ECO:0007669"/>
    <property type="project" value="UniProtKB-SubCell"/>
</dbReference>
<evidence type="ECO:0000256" key="1">
    <source>
        <dbReference type="RuleBase" id="RU368069"/>
    </source>
</evidence>
<dbReference type="AlphaFoldDB" id="A0A6J3MDT9"/>
<dbReference type="GO" id="GO:1990130">
    <property type="term" value="C:GATOR1 complex"/>
    <property type="evidence" value="ECO:0007669"/>
    <property type="project" value="TreeGrafter"/>
</dbReference>
<dbReference type="RefSeq" id="XP_033463211.1">
    <property type="nucleotide sequence ID" value="XM_033607312.1"/>
</dbReference>
<keyword evidence="1" id="KW-0469">Meiosis</keyword>
<organism evidence="4">
    <name type="scientific">Dissoconium aciculare CBS 342.82</name>
    <dbReference type="NCBI Taxonomy" id="1314786"/>
    <lineage>
        <taxon>Eukaryota</taxon>
        <taxon>Fungi</taxon>
        <taxon>Dikarya</taxon>
        <taxon>Ascomycota</taxon>
        <taxon>Pezizomycotina</taxon>
        <taxon>Dothideomycetes</taxon>
        <taxon>Dothideomycetidae</taxon>
        <taxon>Mycosphaerellales</taxon>
        <taxon>Dissoconiaceae</taxon>
        <taxon>Dissoconium</taxon>
    </lineage>
</organism>
<evidence type="ECO:0000256" key="2">
    <source>
        <dbReference type="SAM" id="MobiDB-lite"/>
    </source>
</evidence>
<feature type="compositionally biased region" description="Acidic residues" evidence="2">
    <location>
        <begin position="48"/>
        <end position="60"/>
    </location>
</feature>
<feature type="region of interest" description="Disordered" evidence="2">
    <location>
        <begin position="137"/>
        <end position="156"/>
    </location>
</feature>